<dbReference type="AlphaFoldDB" id="A0A9W8MA92"/>
<evidence type="ECO:0000256" key="2">
    <source>
        <dbReference type="ARBA" id="ARBA00022448"/>
    </source>
</evidence>
<feature type="transmembrane region" description="Helical" evidence="7">
    <location>
        <begin position="38"/>
        <end position="56"/>
    </location>
</feature>
<dbReference type="InterPro" id="IPR036259">
    <property type="entry name" value="MFS_trans_sf"/>
</dbReference>
<feature type="transmembrane region" description="Helical" evidence="7">
    <location>
        <begin position="356"/>
        <end position="378"/>
    </location>
</feature>
<dbReference type="Proteomes" id="UP001140091">
    <property type="component" value="Unassembled WGS sequence"/>
</dbReference>
<evidence type="ECO:0000256" key="5">
    <source>
        <dbReference type="ARBA" id="ARBA00023136"/>
    </source>
</evidence>
<name>A0A9W8MA92_9AGAR</name>
<feature type="region of interest" description="Disordered" evidence="6">
    <location>
        <begin position="494"/>
        <end position="537"/>
    </location>
</feature>
<evidence type="ECO:0000256" key="1">
    <source>
        <dbReference type="ARBA" id="ARBA00004127"/>
    </source>
</evidence>
<dbReference type="GO" id="GO:0000329">
    <property type="term" value="C:fungal-type vacuole membrane"/>
    <property type="evidence" value="ECO:0007669"/>
    <property type="project" value="TreeGrafter"/>
</dbReference>
<dbReference type="GO" id="GO:0012505">
    <property type="term" value="C:endomembrane system"/>
    <property type="evidence" value="ECO:0007669"/>
    <property type="project" value="UniProtKB-SubCell"/>
</dbReference>
<proteinExistence type="predicted"/>
<feature type="compositionally biased region" description="Basic and acidic residues" evidence="6">
    <location>
        <begin position="494"/>
        <end position="504"/>
    </location>
</feature>
<feature type="transmembrane region" description="Helical" evidence="7">
    <location>
        <begin position="265"/>
        <end position="286"/>
    </location>
</feature>
<evidence type="ECO:0000313" key="9">
    <source>
        <dbReference type="EMBL" id="KAJ2923046.1"/>
    </source>
</evidence>
<dbReference type="Gene3D" id="1.20.1250.20">
    <property type="entry name" value="MFS general substrate transporter like domains"/>
    <property type="match status" value="1"/>
</dbReference>
<dbReference type="Pfam" id="PF07690">
    <property type="entry name" value="MFS_1"/>
    <property type="match status" value="1"/>
</dbReference>
<feature type="transmembrane region" description="Helical" evidence="7">
    <location>
        <begin position="196"/>
        <end position="214"/>
    </location>
</feature>
<dbReference type="PANTHER" id="PTHR23501:SF191">
    <property type="entry name" value="VACUOLAR BASIC AMINO ACID TRANSPORTER 4"/>
    <property type="match status" value="1"/>
</dbReference>
<feature type="transmembrane region" description="Helical" evidence="7">
    <location>
        <begin position="399"/>
        <end position="420"/>
    </location>
</feature>
<dbReference type="GO" id="GO:0015174">
    <property type="term" value="F:basic amino acid transmembrane transporter activity"/>
    <property type="evidence" value="ECO:0007669"/>
    <property type="project" value="TreeGrafter"/>
</dbReference>
<dbReference type="PANTHER" id="PTHR23501">
    <property type="entry name" value="MAJOR FACILITATOR SUPERFAMILY"/>
    <property type="match status" value="1"/>
</dbReference>
<organism evidence="9 10">
    <name type="scientific">Candolleomyces eurysporus</name>
    <dbReference type="NCBI Taxonomy" id="2828524"/>
    <lineage>
        <taxon>Eukaryota</taxon>
        <taxon>Fungi</taxon>
        <taxon>Dikarya</taxon>
        <taxon>Basidiomycota</taxon>
        <taxon>Agaricomycotina</taxon>
        <taxon>Agaricomycetes</taxon>
        <taxon>Agaricomycetidae</taxon>
        <taxon>Agaricales</taxon>
        <taxon>Agaricineae</taxon>
        <taxon>Psathyrellaceae</taxon>
        <taxon>Candolleomyces</taxon>
    </lineage>
</organism>
<feature type="transmembrane region" description="Helical" evidence="7">
    <location>
        <begin position="331"/>
        <end position="350"/>
    </location>
</feature>
<protein>
    <recommendedName>
        <fullName evidence="8">Major facilitator superfamily (MFS) profile domain-containing protein</fullName>
    </recommendedName>
</protein>
<accession>A0A9W8MA92</accession>
<keyword evidence="4 7" id="KW-1133">Transmembrane helix</keyword>
<feature type="transmembrane region" description="Helical" evidence="7">
    <location>
        <begin position="226"/>
        <end position="245"/>
    </location>
</feature>
<dbReference type="OrthoDB" id="3437016at2759"/>
<dbReference type="EMBL" id="JANBPK010001443">
    <property type="protein sequence ID" value="KAJ2923046.1"/>
    <property type="molecule type" value="Genomic_DNA"/>
</dbReference>
<feature type="transmembrane region" description="Helical" evidence="7">
    <location>
        <begin position="68"/>
        <end position="87"/>
    </location>
</feature>
<keyword evidence="3 7" id="KW-0812">Transmembrane</keyword>
<reference evidence="9" key="1">
    <citation type="submission" date="2022-06" db="EMBL/GenBank/DDBJ databases">
        <title>Genome Sequence of Candolleomyces eurysporus.</title>
        <authorList>
            <person name="Buettner E."/>
        </authorList>
    </citation>
    <scope>NUCLEOTIDE SEQUENCE</scope>
    <source>
        <strain evidence="9">VTCC 930004</strain>
    </source>
</reference>
<dbReference type="InterPro" id="IPR011701">
    <property type="entry name" value="MFS"/>
</dbReference>
<feature type="non-terminal residue" evidence="9">
    <location>
        <position position="1"/>
    </location>
</feature>
<feature type="transmembrane region" description="Helical" evidence="7">
    <location>
        <begin position="298"/>
        <end position="319"/>
    </location>
</feature>
<dbReference type="InterPro" id="IPR020846">
    <property type="entry name" value="MFS_dom"/>
</dbReference>
<dbReference type="SUPFAM" id="SSF103473">
    <property type="entry name" value="MFS general substrate transporter"/>
    <property type="match status" value="1"/>
</dbReference>
<evidence type="ECO:0000259" key="8">
    <source>
        <dbReference type="PROSITE" id="PS50850"/>
    </source>
</evidence>
<evidence type="ECO:0000313" key="10">
    <source>
        <dbReference type="Proteomes" id="UP001140091"/>
    </source>
</evidence>
<dbReference type="GO" id="GO:0005886">
    <property type="term" value="C:plasma membrane"/>
    <property type="evidence" value="ECO:0007669"/>
    <property type="project" value="TreeGrafter"/>
</dbReference>
<keyword evidence="2" id="KW-0813">Transport</keyword>
<comment type="subcellular location">
    <subcellularLocation>
        <location evidence="1">Endomembrane system</location>
        <topology evidence="1">Multi-pass membrane protein</topology>
    </subcellularLocation>
</comment>
<dbReference type="PROSITE" id="PS50850">
    <property type="entry name" value="MFS"/>
    <property type="match status" value="1"/>
</dbReference>
<evidence type="ECO:0000256" key="3">
    <source>
        <dbReference type="ARBA" id="ARBA00022692"/>
    </source>
</evidence>
<feature type="domain" description="Major facilitator superfamily (MFS) profile" evidence="8">
    <location>
        <begin position="1"/>
        <end position="492"/>
    </location>
</feature>
<gene>
    <name evidence="9" type="ORF">H1R20_g14050</name>
</gene>
<dbReference type="Gene3D" id="1.20.1720.10">
    <property type="entry name" value="Multidrug resistance protein D"/>
    <property type="match status" value="1"/>
</dbReference>
<evidence type="ECO:0000256" key="6">
    <source>
        <dbReference type="SAM" id="MobiDB-lite"/>
    </source>
</evidence>
<keyword evidence="10" id="KW-1185">Reference proteome</keyword>
<evidence type="ECO:0000256" key="7">
    <source>
        <dbReference type="SAM" id="Phobius"/>
    </source>
</evidence>
<comment type="caution">
    <text evidence="9">The sequence shown here is derived from an EMBL/GenBank/DDBJ whole genome shotgun (WGS) entry which is preliminary data.</text>
</comment>
<feature type="transmembrane region" description="Helical" evidence="7">
    <location>
        <begin position="462"/>
        <end position="483"/>
    </location>
</feature>
<feature type="compositionally biased region" description="Low complexity" evidence="6">
    <location>
        <begin position="511"/>
        <end position="529"/>
    </location>
</feature>
<keyword evidence="5 7" id="KW-0472">Membrane</keyword>
<evidence type="ECO:0000256" key="4">
    <source>
        <dbReference type="ARBA" id="ARBA00022989"/>
    </source>
</evidence>
<feature type="transmembrane region" description="Helical" evidence="7">
    <location>
        <begin position="154"/>
        <end position="176"/>
    </location>
</feature>
<sequence>MLLGIDPETLTYNQTLNTTIVATLLSTISSQFGNANQAGWLGTSYLLATCTFTPLYGRLCDLLGRRRANQMAVGFTAAGILACGLSNSMAALIIARFLSGIGGGGINTTTSIITSDMFSARDRGLAQGFTSVFNALGLGLGGPLGGFISDKFGWRWAFLGQLPIFVTSFALTEFNLNYTTEGENKDKKAILRRIDYAGTVTLFVAVFSLLIFMSEKFNNDLPWDHWSVMLSLSLSVAFFILFVVAEVYVSPEPVLAPALFKHREAIVISASNFFVPICNYAVMYFLPTWFQTVKLDSASVAGAHIMPHSVAMSTGSIFAGWVMRRTGEYKLLMLIAGFLPFIAGILFSTMTVNSPWYVQWFSIIPFGFGNACVLQTTLSALLASIPRKTLAVGTGFIQLFRGIGQVIGVALASAVFQAVLNVELHKRITGPGSEEDITRIRRDSTLVAHLPPDLQSAARESYAIGLRWVFIVATICTGTAYCIRLTIRSRSLDEPVEEQRRDAESNGATVATNSSTSSIRSPAASSTSSLVEGQASR</sequence>